<reference evidence="3 4" key="1">
    <citation type="submission" date="2021-05" db="EMBL/GenBank/DDBJ databases">
        <title>Novel species in genus Cellulomonas.</title>
        <authorList>
            <person name="Zhang G."/>
        </authorList>
    </citation>
    <scope>NUCLEOTIDE SEQUENCE [LARGE SCALE GENOMIC DNA]</scope>
    <source>
        <strain evidence="4">zg-ZUI157</strain>
    </source>
</reference>
<accession>A0ABX8GHR9</accession>
<evidence type="ECO:0000313" key="4">
    <source>
        <dbReference type="Proteomes" id="UP000679335"/>
    </source>
</evidence>
<dbReference type="Pfam" id="PF13350">
    <property type="entry name" value="Y_phosphatase3"/>
    <property type="match status" value="1"/>
</dbReference>
<protein>
    <submittedName>
        <fullName evidence="3">Tyrosine-protein phosphatase</fullName>
    </submittedName>
</protein>
<dbReference type="SUPFAM" id="SSF52799">
    <property type="entry name" value="(Phosphotyrosine protein) phosphatases II"/>
    <property type="match status" value="1"/>
</dbReference>
<dbReference type="PANTHER" id="PTHR31126:SF1">
    <property type="entry name" value="TYROSINE SPECIFIC PROTEIN PHOSPHATASES DOMAIN-CONTAINING PROTEIN"/>
    <property type="match status" value="1"/>
</dbReference>
<dbReference type="InterPro" id="IPR029021">
    <property type="entry name" value="Prot-tyrosine_phosphatase-like"/>
</dbReference>
<evidence type="ECO:0000256" key="2">
    <source>
        <dbReference type="SAM" id="MobiDB-lite"/>
    </source>
</evidence>
<keyword evidence="4" id="KW-1185">Reference proteome</keyword>
<evidence type="ECO:0000256" key="1">
    <source>
        <dbReference type="ARBA" id="ARBA00009580"/>
    </source>
</evidence>
<gene>
    <name evidence="3" type="ORF">KKR89_15920</name>
</gene>
<sequence>MCEGRRVDDDVTLPPHPPTTPTGEPVPDARSAAAGATTDPHVVATTSLANLRDVGGRVTTDGRTVRRGVAFRSAELRAPSIADDPALAALGIRTVVDLRTDVERTALPDVLPVGARGVHADVLALDPQAPAFDPGELLRRPQEAGEVLAALDPAGRMRQTYVDLVVGDAARTGYATLLRELLDPAAAPVLYHCTAGKDRTGWATTVLLLAVGVDEAGVREEYLAVNPTVRAMYAPLLQQFATVGGDPSLLVPLLEVREEYLDAALGAVHEHFGSVDGYLRDGLGLGTPEIGALRAALVA</sequence>
<evidence type="ECO:0000313" key="3">
    <source>
        <dbReference type="EMBL" id="QWC15743.1"/>
    </source>
</evidence>
<dbReference type="InterPro" id="IPR026893">
    <property type="entry name" value="Tyr/Ser_Pase_IphP-type"/>
</dbReference>
<name>A0ABX8GHR9_9CELL</name>
<proteinExistence type="inferred from homology"/>
<dbReference type="Gene3D" id="3.90.190.10">
    <property type="entry name" value="Protein tyrosine phosphatase superfamily"/>
    <property type="match status" value="1"/>
</dbReference>
<dbReference type="EMBL" id="CP076023">
    <property type="protein sequence ID" value="QWC15743.1"/>
    <property type="molecule type" value="Genomic_DNA"/>
</dbReference>
<feature type="region of interest" description="Disordered" evidence="2">
    <location>
        <begin position="1"/>
        <end position="38"/>
    </location>
</feature>
<dbReference type="PANTHER" id="PTHR31126">
    <property type="entry name" value="TYROSINE-PROTEIN PHOSPHATASE"/>
    <property type="match status" value="1"/>
</dbReference>
<organism evidence="3 4">
    <name type="scientific">Cellulomonas dongxiuzhuiae</name>
    <dbReference type="NCBI Taxonomy" id="2819979"/>
    <lineage>
        <taxon>Bacteria</taxon>
        <taxon>Bacillati</taxon>
        <taxon>Actinomycetota</taxon>
        <taxon>Actinomycetes</taxon>
        <taxon>Micrococcales</taxon>
        <taxon>Cellulomonadaceae</taxon>
        <taxon>Cellulomonas</taxon>
    </lineage>
</organism>
<comment type="similarity">
    <text evidence="1">Belongs to the protein-tyrosine phosphatase family.</text>
</comment>
<dbReference type="Proteomes" id="UP000679335">
    <property type="component" value="Chromosome"/>
</dbReference>